<reference evidence="6 7" key="2">
    <citation type="submission" date="2018-06" db="EMBL/GenBank/DDBJ databases">
        <title>Sequencing of bacterial isolates from soil warming experiment in Harvard Forest, Massachusetts, USA.</title>
        <authorList>
            <person name="Deangelis K.PhD."/>
        </authorList>
    </citation>
    <scope>NUCLEOTIDE SEQUENCE [LARGE SCALE GENOMIC DNA]</scope>
    <source>
        <strain evidence="6 7">GAS496</strain>
    </source>
</reference>
<keyword evidence="2" id="KW-0418">Kinase</keyword>
<dbReference type="PANTHER" id="PTHR24421">
    <property type="entry name" value="NITRATE/NITRITE SENSOR PROTEIN NARX-RELATED"/>
    <property type="match status" value="1"/>
</dbReference>
<dbReference type="SMART" id="SM00065">
    <property type="entry name" value="GAF"/>
    <property type="match status" value="3"/>
</dbReference>
<dbReference type="InterPro" id="IPR050482">
    <property type="entry name" value="Sensor_HK_TwoCompSys"/>
</dbReference>
<dbReference type="Pfam" id="PF07730">
    <property type="entry name" value="HisKA_3"/>
    <property type="match status" value="1"/>
</dbReference>
<dbReference type="SUPFAM" id="SSF55874">
    <property type="entry name" value="ATPase domain of HSP90 chaperone/DNA topoisomerase II/histidine kinase"/>
    <property type="match status" value="1"/>
</dbReference>
<accession>A0A318HC63</accession>
<dbReference type="GO" id="GO:0000155">
    <property type="term" value="F:phosphorelay sensor kinase activity"/>
    <property type="evidence" value="ECO:0007669"/>
    <property type="project" value="InterPro"/>
</dbReference>
<dbReference type="Pfam" id="PF01590">
    <property type="entry name" value="GAF"/>
    <property type="match status" value="3"/>
</dbReference>
<dbReference type="GO" id="GO:0016020">
    <property type="term" value="C:membrane"/>
    <property type="evidence" value="ECO:0007669"/>
    <property type="project" value="InterPro"/>
</dbReference>
<proteinExistence type="predicted"/>
<feature type="domain" description="Histidine kinase/HSP90-like ATPase" evidence="5">
    <location>
        <begin position="655"/>
        <end position="743"/>
    </location>
</feature>
<reference evidence="7" key="1">
    <citation type="submission" date="2018-05" db="EMBL/GenBank/DDBJ databases">
        <authorList>
            <person name="Deangelis K."/>
            <person name="Huntemann M."/>
            <person name="Clum A."/>
            <person name="Pillay M."/>
            <person name="Palaniappan K."/>
            <person name="Varghese N."/>
            <person name="Mikhailova N."/>
            <person name="Stamatis D."/>
            <person name="Reddy T."/>
            <person name="Daum C."/>
            <person name="Shapiro N."/>
            <person name="Ivanova N."/>
            <person name="Kyrpides N."/>
            <person name="Woyke T."/>
        </authorList>
    </citation>
    <scope>NUCLEOTIDE SEQUENCE [LARGE SCALE GENOMIC DNA]</scope>
    <source>
        <strain evidence="7">GAS496</strain>
    </source>
</reference>
<protein>
    <submittedName>
        <fullName evidence="6">GAF domain-containing protein</fullName>
    </submittedName>
</protein>
<organism evidence="6 7">
    <name type="scientific">Mycolicibacterium moriokaense</name>
    <dbReference type="NCBI Taxonomy" id="39691"/>
    <lineage>
        <taxon>Bacteria</taxon>
        <taxon>Bacillati</taxon>
        <taxon>Actinomycetota</taxon>
        <taxon>Actinomycetes</taxon>
        <taxon>Mycobacteriales</taxon>
        <taxon>Mycobacteriaceae</taxon>
        <taxon>Mycolicibacterium</taxon>
    </lineage>
</organism>
<evidence type="ECO:0000259" key="5">
    <source>
        <dbReference type="SMART" id="SM00387"/>
    </source>
</evidence>
<evidence type="ECO:0000256" key="2">
    <source>
        <dbReference type="ARBA" id="ARBA00022777"/>
    </source>
</evidence>
<evidence type="ECO:0000256" key="3">
    <source>
        <dbReference type="ARBA" id="ARBA00023012"/>
    </source>
</evidence>
<name>A0A318HC63_9MYCO</name>
<feature type="domain" description="GAF" evidence="4">
    <location>
        <begin position="38"/>
        <end position="187"/>
    </location>
</feature>
<gene>
    <name evidence="6" type="ORF">C8E89_13326</name>
</gene>
<evidence type="ECO:0000313" key="7">
    <source>
        <dbReference type="Proteomes" id="UP000247781"/>
    </source>
</evidence>
<keyword evidence="7" id="KW-1185">Reference proteome</keyword>
<dbReference type="InterPro" id="IPR036890">
    <property type="entry name" value="HATPase_C_sf"/>
</dbReference>
<dbReference type="Gene3D" id="1.20.5.1930">
    <property type="match status" value="1"/>
</dbReference>
<keyword evidence="1" id="KW-0808">Transferase</keyword>
<dbReference type="AlphaFoldDB" id="A0A318HC63"/>
<feature type="domain" description="GAF" evidence="4">
    <location>
        <begin position="215"/>
        <end position="364"/>
    </location>
</feature>
<dbReference type="CDD" id="cd16917">
    <property type="entry name" value="HATPase_UhpB-NarQ-NarX-like"/>
    <property type="match status" value="1"/>
</dbReference>
<dbReference type="Proteomes" id="UP000247781">
    <property type="component" value="Unassembled WGS sequence"/>
</dbReference>
<dbReference type="RefSeq" id="WP_181428474.1">
    <property type="nucleotide sequence ID" value="NZ_QJJU01000033.1"/>
</dbReference>
<evidence type="ECO:0000313" key="6">
    <source>
        <dbReference type="EMBL" id="PXX00765.1"/>
    </source>
</evidence>
<evidence type="ECO:0000256" key="1">
    <source>
        <dbReference type="ARBA" id="ARBA00022679"/>
    </source>
</evidence>
<dbReference type="Gene3D" id="3.30.450.40">
    <property type="match status" value="3"/>
</dbReference>
<dbReference type="GO" id="GO:0046983">
    <property type="term" value="F:protein dimerization activity"/>
    <property type="evidence" value="ECO:0007669"/>
    <property type="project" value="InterPro"/>
</dbReference>
<dbReference type="Gene3D" id="3.30.565.10">
    <property type="entry name" value="Histidine kinase-like ATPase, C-terminal domain"/>
    <property type="match status" value="1"/>
</dbReference>
<dbReference type="SMART" id="SM00387">
    <property type="entry name" value="HATPase_c"/>
    <property type="match status" value="1"/>
</dbReference>
<dbReference type="InterPro" id="IPR003018">
    <property type="entry name" value="GAF"/>
</dbReference>
<feature type="domain" description="GAF" evidence="4">
    <location>
        <begin position="392"/>
        <end position="540"/>
    </location>
</feature>
<dbReference type="InterPro" id="IPR003594">
    <property type="entry name" value="HATPase_dom"/>
</dbReference>
<dbReference type="SUPFAM" id="SSF55781">
    <property type="entry name" value="GAF domain-like"/>
    <property type="match status" value="3"/>
</dbReference>
<dbReference type="Pfam" id="PF02518">
    <property type="entry name" value="HATPase_c"/>
    <property type="match status" value="1"/>
</dbReference>
<sequence>MTGGAGGCDESRREQPNWLAEQQAALRQVATLVAQGASPETVFAAVADELARVLHVLNAGLLRYESDGSGVVVAVGYQPGITQMPVTGDRIPLSGDDVGAQILRTGLPTRIDSHENVNGPEAERIRAAGIGSIVGVPVIVDGHLWGAAIVGSKGPDALPQDTEERIGDFADLLATAIVNAAGNAELQASRDSLEVLVSQQAALRRVATLVAREVEPTQIFDVVTDEMRHCLRVGVVGLWRLETSDEITLVGSSTGPEALAGWPVGTRSTVEGNNLVSQVLATGQPARMDSYADAEGVIAERARRVGLSTAVGVPVVVGSRIWGMAAVGLVTPGSLPADTEARMSDFAELVATSIANAATRDELQTSRDNLQVLADQQAALRRVATLVASGVGPSEVFTAVAEEAARCLQVGHATVYRYEGVNTLIPLAVCHEHQLETLPEGLRLSLTADNIAETVLRTGRTARMDRDDDAPRPHAGRFRGLGMHSAAGAPIVVDGHVWGAALVGSTRAEPLPPHAEQRVAEFTDLIATAIAAATAHADLIASRARIVTTADEARRRLERDLHDGAQQSLVSLALQVRAAEASLPPELNDQRRTYSDIVHALNDILRDLQELSRGIHPAILSKGGLRPALKALARRSMLPVSLDVNIDRRFPEPVELASYYAVAEALTNAAKHSQASAVAVSARSDDGDLYLCVSDDGIGGADVRTGSGLVGLHDRVEALGGTIQLTSDVGAGTSLDIRIPVDGP</sequence>
<dbReference type="InterPro" id="IPR011712">
    <property type="entry name" value="Sig_transdc_His_kin_sub3_dim/P"/>
</dbReference>
<dbReference type="InterPro" id="IPR029016">
    <property type="entry name" value="GAF-like_dom_sf"/>
</dbReference>
<keyword evidence="3" id="KW-0902">Two-component regulatory system</keyword>
<dbReference type="EMBL" id="QJJU01000033">
    <property type="protein sequence ID" value="PXX00765.1"/>
    <property type="molecule type" value="Genomic_DNA"/>
</dbReference>
<comment type="caution">
    <text evidence="6">The sequence shown here is derived from an EMBL/GenBank/DDBJ whole genome shotgun (WGS) entry which is preliminary data.</text>
</comment>
<evidence type="ECO:0000259" key="4">
    <source>
        <dbReference type="SMART" id="SM00065"/>
    </source>
</evidence>